<sequence>MLILVPAIVISGIGVYNTMFVVQYQEIRYEEPLYTLNGSYSNSAIVMMENPLWPVGTTLSDQKTYFYAASPVLTSTFRFEALARDVNLRISTVTKATLAMTAGGGSPFWKKDLIISEDTAQLNSDSFEKTISLNIKDLGDEISAISGVLNLRQGTPSAEIVTTVIYTGTLNGEEITGISTYSLPVELGSGYYSVAGDTVQSETVTTPRMRLVRKEPPVIEKYLLTAGFLILVAILIFVLITTISVRRQGGIDPEALKREDIRIEYKDWISSGRYTGLRNTDMIEFASLEDLVAAAVDMNQRVIYDENSGIYFFVVNELMYRYSEN</sequence>
<evidence type="ECO:0000313" key="3">
    <source>
        <dbReference type="Proteomes" id="UP000730161"/>
    </source>
</evidence>
<comment type="caution">
    <text evidence="2">The sequence shown here is derived from an EMBL/GenBank/DDBJ whole genome shotgun (WGS) entry which is preliminary data.</text>
</comment>
<evidence type="ECO:0000256" key="1">
    <source>
        <dbReference type="SAM" id="Phobius"/>
    </source>
</evidence>
<dbReference type="EMBL" id="JWHL01000012">
    <property type="protein sequence ID" value="MBR1369371.1"/>
    <property type="molecule type" value="Genomic_DNA"/>
</dbReference>
<keyword evidence="1" id="KW-0472">Membrane</keyword>
<organism evidence="2 3">
    <name type="scientific">Methanocalculus chunghsingensis</name>
    <dbReference type="NCBI Taxonomy" id="156457"/>
    <lineage>
        <taxon>Archaea</taxon>
        <taxon>Methanobacteriati</taxon>
        <taxon>Methanobacteriota</taxon>
        <taxon>Stenosarchaea group</taxon>
        <taxon>Methanomicrobia</taxon>
        <taxon>Methanomicrobiales</taxon>
        <taxon>Methanocalculaceae</taxon>
        <taxon>Methanocalculus</taxon>
    </lineage>
</organism>
<dbReference type="Pfam" id="PF17231">
    <property type="entry name" value="DUF5305"/>
    <property type="match status" value="1"/>
</dbReference>
<accession>A0A8J8B546</accession>
<proteinExistence type="predicted"/>
<dbReference type="AlphaFoldDB" id="A0A8J8B546"/>
<reference evidence="2" key="1">
    <citation type="submission" date="2014-12" db="EMBL/GenBank/DDBJ databases">
        <authorList>
            <person name="Huang H.-H."/>
            <person name="Chen S.-C."/>
            <person name="Lai M.-C."/>
        </authorList>
    </citation>
    <scope>NUCLEOTIDE SEQUENCE</scope>
    <source>
        <strain evidence="2">K1F9705b</strain>
    </source>
</reference>
<keyword evidence="1" id="KW-0812">Transmembrane</keyword>
<name>A0A8J8B546_9EURY</name>
<feature type="transmembrane region" description="Helical" evidence="1">
    <location>
        <begin position="222"/>
        <end position="243"/>
    </location>
</feature>
<keyword evidence="1" id="KW-1133">Transmembrane helix</keyword>
<protein>
    <recommendedName>
        <fullName evidence="4">DUF5305 domain-containing protein</fullName>
    </recommendedName>
</protein>
<keyword evidence="3" id="KW-1185">Reference proteome</keyword>
<dbReference type="InterPro" id="IPR035185">
    <property type="entry name" value="DUF5305"/>
</dbReference>
<gene>
    <name evidence="2" type="ORF">RJ53_07630</name>
</gene>
<evidence type="ECO:0000313" key="2">
    <source>
        <dbReference type="EMBL" id="MBR1369371.1"/>
    </source>
</evidence>
<evidence type="ECO:0008006" key="4">
    <source>
        <dbReference type="Google" id="ProtNLM"/>
    </source>
</evidence>
<dbReference type="Proteomes" id="UP000730161">
    <property type="component" value="Unassembled WGS sequence"/>
</dbReference>